<proteinExistence type="predicted"/>
<keyword evidence="2" id="KW-1133">Transmembrane helix</keyword>
<dbReference type="PANTHER" id="PTHR33964:SF1">
    <property type="entry name" value="RE45066P"/>
    <property type="match status" value="1"/>
</dbReference>
<dbReference type="GeneID" id="111243679"/>
<feature type="region of interest" description="Disordered" evidence="1">
    <location>
        <begin position="194"/>
        <end position="257"/>
    </location>
</feature>
<sequence>MDLRRQRLGFFLVALTATFSHFYAASGDNCASDEGTLCMATLHTLQAKDGGDVTKLTVPELVARCAELRRNVACLLTHTQRCIALPEKRDQHAKVIIEARKYIATTCEADESVKAHWKDNKCYRQALLQRCDREFQDLTQQHKTPSNTPTNPQCEIFRQYQSCVQRMVASCSDDSGQFVALHLLDYGASLAWQCPNPEDPNGPNQGSGRHQANVIQTSGGGGSSSPLDPLGPQGPQESGGSQQGSGKNTGTTRKTMADIRRIPVIRDTHFTPPHKIEGMPEPSRSWTNPSHTLVQNHPTTRIQVHEVIESAEVPYSIIRSPAKPAAFSGNSGSTCVKLIQNDMRRCYNRYQRQESELKKQQSRAKSTSVASDAQQVDAKPKVCCAFGAYAHCLQTAVQTRCSQDREALVDTIIAQTLKLIGGHCEEYFYGSPKCSSGVSPLLTLTSSFIVLVALFATLPSLVVRTVFP</sequence>
<feature type="chain" id="PRO_5029471285" description="Repulsive guidance molecule N-terminal domain-containing protein" evidence="3">
    <location>
        <begin position="28"/>
        <end position="468"/>
    </location>
</feature>
<dbReference type="KEGG" id="vde:111243679"/>
<keyword evidence="2" id="KW-0472">Membrane</keyword>
<evidence type="ECO:0000313" key="6">
    <source>
        <dbReference type="Proteomes" id="UP000594260"/>
    </source>
</evidence>
<dbReference type="OrthoDB" id="6508447at2759"/>
<feature type="signal peptide" evidence="3">
    <location>
        <begin position="1"/>
        <end position="27"/>
    </location>
</feature>
<evidence type="ECO:0000256" key="3">
    <source>
        <dbReference type="SAM" id="SignalP"/>
    </source>
</evidence>
<dbReference type="InterPro" id="IPR010536">
    <property type="entry name" value="RGM_N"/>
</dbReference>
<feature type="compositionally biased region" description="Polar residues" evidence="1">
    <location>
        <begin position="202"/>
        <end position="217"/>
    </location>
</feature>
<dbReference type="RefSeq" id="XP_022645320.1">
    <property type="nucleotide sequence ID" value="XM_022789585.1"/>
</dbReference>
<dbReference type="PANTHER" id="PTHR33964">
    <property type="entry name" value="RE45066P-RELATED"/>
    <property type="match status" value="1"/>
</dbReference>
<name>A0A7M7JEQ9_VARDE</name>
<feature type="domain" description="Repulsive guidance molecule N-terminal" evidence="4">
    <location>
        <begin position="128"/>
        <end position="172"/>
    </location>
</feature>
<dbReference type="Pfam" id="PF06535">
    <property type="entry name" value="RGM_N"/>
    <property type="match status" value="1"/>
</dbReference>
<evidence type="ECO:0000313" key="5">
    <source>
        <dbReference type="EnsemblMetazoa" id="XP_022645320"/>
    </source>
</evidence>
<dbReference type="AlphaFoldDB" id="A0A7M7JEQ9"/>
<feature type="transmembrane region" description="Helical" evidence="2">
    <location>
        <begin position="441"/>
        <end position="463"/>
    </location>
</feature>
<keyword evidence="2" id="KW-0812">Transmembrane</keyword>
<keyword evidence="6" id="KW-1185">Reference proteome</keyword>
<evidence type="ECO:0000259" key="4">
    <source>
        <dbReference type="Pfam" id="PF06535"/>
    </source>
</evidence>
<dbReference type="EnsemblMetazoa" id="XM_022789585">
    <property type="protein sequence ID" value="XP_022645320"/>
    <property type="gene ID" value="LOC111243679"/>
</dbReference>
<dbReference type="Proteomes" id="UP000594260">
    <property type="component" value="Unplaced"/>
</dbReference>
<organism evidence="5 6">
    <name type="scientific">Varroa destructor</name>
    <name type="common">Honeybee mite</name>
    <dbReference type="NCBI Taxonomy" id="109461"/>
    <lineage>
        <taxon>Eukaryota</taxon>
        <taxon>Metazoa</taxon>
        <taxon>Ecdysozoa</taxon>
        <taxon>Arthropoda</taxon>
        <taxon>Chelicerata</taxon>
        <taxon>Arachnida</taxon>
        <taxon>Acari</taxon>
        <taxon>Parasitiformes</taxon>
        <taxon>Mesostigmata</taxon>
        <taxon>Gamasina</taxon>
        <taxon>Dermanyssoidea</taxon>
        <taxon>Varroidae</taxon>
        <taxon>Varroa</taxon>
    </lineage>
</organism>
<dbReference type="OMA" id="DWSDSSC"/>
<dbReference type="InParanoid" id="A0A7M7JEQ9"/>
<feature type="compositionally biased region" description="Low complexity" evidence="1">
    <location>
        <begin position="224"/>
        <end position="246"/>
    </location>
</feature>
<accession>A0A7M7JEQ9</accession>
<evidence type="ECO:0000256" key="2">
    <source>
        <dbReference type="SAM" id="Phobius"/>
    </source>
</evidence>
<reference evidence="5" key="1">
    <citation type="submission" date="2021-01" db="UniProtKB">
        <authorList>
            <consortium name="EnsemblMetazoa"/>
        </authorList>
    </citation>
    <scope>IDENTIFICATION</scope>
</reference>
<evidence type="ECO:0000256" key="1">
    <source>
        <dbReference type="SAM" id="MobiDB-lite"/>
    </source>
</evidence>
<keyword evidence="3" id="KW-0732">Signal</keyword>
<protein>
    <recommendedName>
        <fullName evidence="4">Repulsive guidance molecule N-terminal domain-containing protein</fullName>
    </recommendedName>
</protein>